<gene>
    <name evidence="5" type="ORF">PPSIR1_05143</name>
</gene>
<sequence>MTESELLRRQRAHLFFTWSAQTRARTLEITDAKGARFHVADKGWVWDLESQVYNVNVGHKHPHVRQRMVEQLDALPACAPNAVLPVRARLGELLVERGGLGADAKAFLATGGSEAVENAIKFARLLTGRTKVVTRRSSYHGATLAVLEIAGDARKQPFAATMAEGLHIEDPYPARAPAGERPSDWLESLYALVEREGGETIAAILLEGFTGTNGMQHPPADFWPGVRSLCDAHGILLIDDEIFSGFGRTGRWFAHERWGAPVDLMTMGKGLTSGYAPLSGVLVRGELAARFDEEVLWCGLTHYAHPVSCAAAVGSIEALAEDGLIANAQAVGEVFAARFAAMVEDPKLPAVVGQRGLGLMRALEIEGGAGPLAEQAWARGAFLPWKGDLAFLCPPLCMQSDEAHAVCDLLVDALVAAKSI</sequence>
<reference evidence="5 6" key="1">
    <citation type="submission" date="2007-06" db="EMBL/GenBank/DDBJ databases">
        <authorList>
            <person name="Shimkets L."/>
            <person name="Ferriera S."/>
            <person name="Johnson J."/>
            <person name="Kravitz S."/>
            <person name="Beeson K."/>
            <person name="Sutton G."/>
            <person name="Rogers Y.-H."/>
            <person name="Friedman R."/>
            <person name="Frazier M."/>
            <person name="Venter J.C."/>
        </authorList>
    </citation>
    <scope>NUCLEOTIDE SEQUENCE [LARGE SCALE GENOMIC DNA]</scope>
    <source>
        <strain evidence="5 6">SIR-1</strain>
    </source>
</reference>
<evidence type="ECO:0000256" key="1">
    <source>
        <dbReference type="ARBA" id="ARBA00001933"/>
    </source>
</evidence>
<dbReference type="InterPro" id="IPR015421">
    <property type="entry name" value="PyrdxlP-dep_Trfase_major"/>
</dbReference>
<comment type="similarity">
    <text evidence="2 4">Belongs to the class-III pyridoxal-phosphate-dependent aminotransferase family.</text>
</comment>
<dbReference type="InterPro" id="IPR015422">
    <property type="entry name" value="PyrdxlP-dep_Trfase_small"/>
</dbReference>
<dbReference type="CDD" id="cd00610">
    <property type="entry name" value="OAT_like"/>
    <property type="match status" value="1"/>
</dbReference>
<keyword evidence="5" id="KW-0032">Aminotransferase</keyword>
<organism evidence="5 6">
    <name type="scientific">Plesiocystis pacifica SIR-1</name>
    <dbReference type="NCBI Taxonomy" id="391625"/>
    <lineage>
        <taxon>Bacteria</taxon>
        <taxon>Pseudomonadati</taxon>
        <taxon>Myxococcota</taxon>
        <taxon>Polyangia</taxon>
        <taxon>Nannocystales</taxon>
        <taxon>Nannocystaceae</taxon>
        <taxon>Plesiocystis</taxon>
    </lineage>
</organism>
<comment type="caution">
    <text evidence="5">The sequence shown here is derived from an EMBL/GenBank/DDBJ whole genome shotgun (WGS) entry which is preliminary data.</text>
</comment>
<dbReference type="Pfam" id="PF00202">
    <property type="entry name" value="Aminotran_3"/>
    <property type="match status" value="1"/>
</dbReference>
<evidence type="ECO:0000256" key="3">
    <source>
        <dbReference type="ARBA" id="ARBA00022898"/>
    </source>
</evidence>
<dbReference type="PROSITE" id="PS00600">
    <property type="entry name" value="AA_TRANSFER_CLASS_3"/>
    <property type="match status" value="1"/>
</dbReference>
<evidence type="ECO:0000256" key="2">
    <source>
        <dbReference type="ARBA" id="ARBA00008954"/>
    </source>
</evidence>
<dbReference type="Gene3D" id="3.90.1150.10">
    <property type="entry name" value="Aspartate Aminotransferase, domain 1"/>
    <property type="match status" value="1"/>
</dbReference>
<protein>
    <submittedName>
        <fullName evidence="5">Putative aminotransferase</fullName>
    </submittedName>
</protein>
<dbReference type="EMBL" id="ABCS01000001">
    <property type="protein sequence ID" value="EDM81825.1"/>
    <property type="molecule type" value="Genomic_DNA"/>
</dbReference>
<keyword evidence="6" id="KW-1185">Reference proteome</keyword>
<dbReference type="PANTHER" id="PTHR43094">
    <property type="entry name" value="AMINOTRANSFERASE"/>
    <property type="match status" value="1"/>
</dbReference>
<keyword evidence="3 4" id="KW-0663">Pyridoxal phosphate</keyword>
<dbReference type="RefSeq" id="WP_006969000.1">
    <property type="nucleotide sequence ID" value="NZ_ABCS01000001.1"/>
</dbReference>
<dbReference type="PANTHER" id="PTHR43094:SF1">
    <property type="entry name" value="AMINOTRANSFERASE CLASS-III"/>
    <property type="match status" value="1"/>
</dbReference>
<accession>A6FX01</accession>
<dbReference type="InterPro" id="IPR015424">
    <property type="entry name" value="PyrdxlP-dep_Trfase"/>
</dbReference>
<proteinExistence type="inferred from homology"/>
<dbReference type="AlphaFoldDB" id="A6FX01"/>
<name>A6FX01_9BACT</name>
<dbReference type="SUPFAM" id="SSF53383">
    <property type="entry name" value="PLP-dependent transferases"/>
    <property type="match status" value="1"/>
</dbReference>
<dbReference type="GO" id="GO:0008483">
    <property type="term" value="F:transaminase activity"/>
    <property type="evidence" value="ECO:0007669"/>
    <property type="project" value="UniProtKB-KW"/>
</dbReference>
<evidence type="ECO:0000256" key="4">
    <source>
        <dbReference type="RuleBase" id="RU003560"/>
    </source>
</evidence>
<dbReference type="InterPro" id="IPR049704">
    <property type="entry name" value="Aminotrans_3_PPA_site"/>
</dbReference>
<evidence type="ECO:0000313" key="5">
    <source>
        <dbReference type="EMBL" id="EDM81825.1"/>
    </source>
</evidence>
<dbReference type="Gene3D" id="3.40.640.10">
    <property type="entry name" value="Type I PLP-dependent aspartate aminotransferase-like (Major domain)"/>
    <property type="match status" value="1"/>
</dbReference>
<dbReference type="eggNOG" id="COG0161">
    <property type="taxonomic scope" value="Bacteria"/>
</dbReference>
<dbReference type="STRING" id="391625.PPSIR1_05143"/>
<evidence type="ECO:0000313" key="6">
    <source>
        <dbReference type="Proteomes" id="UP000005801"/>
    </source>
</evidence>
<dbReference type="InterPro" id="IPR005814">
    <property type="entry name" value="Aminotrans_3"/>
</dbReference>
<dbReference type="PIRSF" id="PIRSF000521">
    <property type="entry name" value="Transaminase_4ab_Lys_Orn"/>
    <property type="match status" value="1"/>
</dbReference>
<dbReference type="OrthoDB" id="9801834at2"/>
<keyword evidence="5" id="KW-0808">Transferase</keyword>
<dbReference type="GO" id="GO:0030170">
    <property type="term" value="F:pyridoxal phosphate binding"/>
    <property type="evidence" value="ECO:0007669"/>
    <property type="project" value="InterPro"/>
</dbReference>
<dbReference type="Proteomes" id="UP000005801">
    <property type="component" value="Unassembled WGS sequence"/>
</dbReference>
<dbReference type="GO" id="GO:0005829">
    <property type="term" value="C:cytosol"/>
    <property type="evidence" value="ECO:0007669"/>
    <property type="project" value="TreeGrafter"/>
</dbReference>
<comment type="cofactor">
    <cofactor evidence="1">
        <name>pyridoxal 5'-phosphate</name>
        <dbReference type="ChEBI" id="CHEBI:597326"/>
    </cofactor>
</comment>